<dbReference type="EMBL" id="CP029289">
    <property type="protein sequence ID" value="AWR95138.1"/>
    <property type="molecule type" value="Genomic_DNA"/>
</dbReference>
<feature type="region of interest" description="Disordered" evidence="1">
    <location>
        <begin position="70"/>
        <end position="99"/>
    </location>
</feature>
<gene>
    <name evidence="2" type="ORF">DFR85_11565</name>
</gene>
<evidence type="ECO:0000313" key="2">
    <source>
        <dbReference type="EMBL" id="AWR95138.1"/>
    </source>
</evidence>
<evidence type="ECO:0000313" key="3">
    <source>
        <dbReference type="Proteomes" id="UP000248044"/>
    </source>
</evidence>
<feature type="compositionally biased region" description="Basic residues" evidence="1">
    <location>
        <begin position="79"/>
        <end position="89"/>
    </location>
</feature>
<protein>
    <submittedName>
        <fullName evidence="2">Uncharacterized protein</fullName>
    </submittedName>
</protein>
<evidence type="ECO:0000256" key="1">
    <source>
        <dbReference type="SAM" id="MobiDB-lite"/>
    </source>
</evidence>
<name>A0A2U9IGH0_9CREN</name>
<proteinExistence type="predicted"/>
<dbReference type="AlphaFoldDB" id="A0A2U9IGH0"/>
<sequence>MLANNILKFEHNIINNLANMNSFGSSSHRLAMLEAKHVEPPTVIFTNNTPKQEDKLYSCKICIKRTKKTIQAKSEHGSKNPHRLAKRSPRSNMRDKITSRSMQKFKGTLSHLLYTMTKLTIF</sequence>
<dbReference type="Proteomes" id="UP000248044">
    <property type="component" value="Chromosome"/>
</dbReference>
<reference evidence="2 3" key="1">
    <citation type="submission" date="2018-05" db="EMBL/GenBank/DDBJ databases">
        <title>Complete Genome Sequences of Extremely Thermoacidophilic, Metal-Mobilizing Type-Strain Members of the Archaeal Family Sulfolobaceae: Acidianus brierleyi DSM-1651T, Acidianus sulfidivorans DSM-18786T, Metallosphaera hakonensis DSM-7519T, and Metallosphaera prunae DSM-10039T.</title>
        <authorList>
            <person name="Counts J.A."/>
            <person name="Kelly R.M."/>
        </authorList>
    </citation>
    <scope>NUCLEOTIDE SEQUENCE [LARGE SCALE GENOMIC DNA]</scope>
    <source>
        <strain evidence="2 3">DSM 1651</strain>
    </source>
</reference>
<organism evidence="2 3">
    <name type="scientific">Acidianus brierleyi</name>
    <dbReference type="NCBI Taxonomy" id="41673"/>
    <lineage>
        <taxon>Archaea</taxon>
        <taxon>Thermoproteota</taxon>
        <taxon>Thermoprotei</taxon>
        <taxon>Sulfolobales</taxon>
        <taxon>Sulfolobaceae</taxon>
        <taxon>Acidianus</taxon>
    </lineage>
</organism>
<keyword evidence="3" id="KW-1185">Reference proteome</keyword>
<accession>A0A2U9IGH0</accession>